<organism evidence="1 2">
    <name type="scientific">Spirosoma terrae</name>
    <dbReference type="NCBI Taxonomy" id="1968276"/>
    <lineage>
        <taxon>Bacteria</taxon>
        <taxon>Pseudomonadati</taxon>
        <taxon>Bacteroidota</taxon>
        <taxon>Cytophagia</taxon>
        <taxon>Cytophagales</taxon>
        <taxon>Cytophagaceae</taxon>
        <taxon>Spirosoma</taxon>
    </lineage>
</organism>
<dbReference type="Proteomes" id="UP000474175">
    <property type="component" value="Unassembled WGS sequence"/>
</dbReference>
<dbReference type="Pfam" id="PF03592">
    <property type="entry name" value="Terminase_2"/>
    <property type="match status" value="1"/>
</dbReference>
<dbReference type="EMBL" id="JAAFZH010000010">
    <property type="protein sequence ID" value="NDU97202.1"/>
    <property type="molecule type" value="Genomic_DNA"/>
</dbReference>
<accession>A0A6L9LCU9</accession>
<evidence type="ECO:0008006" key="3">
    <source>
        <dbReference type="Google" id="ProtNLM"/>
    </source>
</evidence>
<dbReference type="InterPro" id="IPR005335">
    <property type="entry name" value="Terminase_ssu"/>
</dbReference>
<dbReference type="AlphaFoldDB" id="A0A6L9LCU9"/>
<evidence type="ECO:0000313" key="2">
    <source>
        <dbReference type="Proteomes" id="UP000474175"/>
    </source>
</evidence>
<comment type="caution">
    <text evidence="1">The sequence shown here is derived from an EMBL/GenBank/DDBJ whole genome shotgun (WGS) entry which is preliminary data.</text>
</comment>
<name>A0A6L9LCU9_9BACT</name>
<keyword evidence="2" id="KW-1185">Reference proteome</keyword>
<dbReference type="InterPro" id="IPR038713">
    <property type="entry name" value="Terminase_Gp1_N_sf"/>
</dbReference>
<gene>
    <name evidence="1" type="ORF">GK108_20125</name>
</gene>
<evidence type="ECO:0000313" key="1">
    <source>
        <dbReference type="EMBL" id="NDU97202.1"/>
    </source>
</evidence>
<sequence>MSDLEQKFVEEYPKDCNGARAAVRAGFAKSRAKQTAWDLLQRKDIRDAIEERLKLFTISADEAAKNISDIARTRLNDFIKVRKVLKTEVVRRPLQFLIDKAKKELELESAILFELEWDGDEDRDKKRQEAKVKDIERRIQRYTIELRHNAKAYRDVDDEPKWVEQAYFDLVELSRAYDVGNIHEYSVGEFGPKIKMYPADKANEIILKLNGKLVDRTDHTSKGESVNKGFYDFLKKVNTKK</sequence>
<dbReference type="GO" id="GO:0051276">
    <property type="term" value="P:chromosome organization"/>
    <property type="evidence" value="ECO:0007669"/>
    <property type="project" value="InterPro"/>
</dbReference>
<proteinExistence type="predicted"/>
<dbReference type="RefSeq" id="WP_163952418.1">
    <property type="nucleotide sequence ID" value="NZ_JAAFZH010000010.1"/>
</dbReference>
<dbReference type="Gene3D" id="1.10.10.1400">
    <property type="entry name" value="Terminase, small subunit, N-terminal DNA-binding domain, HTH motif"/>
    <property type="match status" value="1"/>
</dbReference>
<protein>
    <recommendedName>
        <fullName evidence="3">Terminase small subunit</fullName>
    </recommendedName>
</protein>
<reference evidence="1 2" key="1">
    <citation type="submission" date="2020-02" db="EMBL/GenBank/DDBJ databases">
        <title>Draft genome sequence of two Spirosoma agri KCTC 52727 and Spirosoma terrae KCTC 52035.</title>
        <authorList>
            <person name="Rojas J."/>
            <person name="Ambika Manirajan B."/>
            <person name="Suarez C."/>
            <person name="Ratering S."/>
            <person name="Schnell S."/>
        </authorList>
    </citation>
    <scope>NUCLEOTIDE SEQUENCE [LARGE SCALE GENOMIC DNA]</scope>
    <source>
        <strain evidence="1 2">KCTC 52035</strain>
    </source>
</reference>